<dbReference type="EMBL" id="CP048877">
    <property type="protein sequence ID" value="QIJ71784.1"/>
    <property type="molecule type" value="Genomic_DNA"/>
</dbReference>
<evidence type="ECO:0000256" key="5">
    <source>
        <dbReference type="ARBA" id="ARBA00022960"/>
    </source>
</evidence>
<dbReference type="RefSeq" id="WP_166032002.1">
    <property type="nucleotide sequence ID" value="NZ_CP048877.1"/>
</dbReference>
<organism evidence="8 9">
    <name type="scientific">Thermosulfuriphilus ammonigenes</name>
    <dbReference type="NCBI Taxonomy" id="1936021"/>
    <lineage>
        <taxon>Bacteria</taxon>
        <taxon>Pseudomonadati</taxon>
        <taxon>Thermodesulfobacteriota</taxon>
        <taxon>Thermodesulfobacteria</taxon>
        <taxon>Thermodesulfobacteriales</taxon>
        <taxon>Thermodesulfobacteriaceae</taxon>
        <taxon>Thermosulfuriphilus</taxon>
    </lineage>
</organism>
<sequence length="174" mass="19856">MRIKRDSKGELYFSGVVFLIGGLILVVSLTILARFSWLRVDLYLLLITVIALFDLGGAAGVLLAGSWGLLMDTFSGYFLGPHIMVYPLGFFLVRSLQAKFLFRRALEGILLTFWMALLLEGLVVFFIRFIYAGEVGEGLWGRLLYQALVLALLFPPFWFFFRRLRQRFGLGEEI</sequence>
<dbReference type="InterPro" id="IPR007227">
    <property type="entry name" value="Cell_shape_determining_MreD"/>
</dbReference>
<keyword evidence="9" id="KW-1185">Reference proteome</keyword>
<evidence type="ECO:0000256" key="6">
    <source>
        <dbReference type="ARBA" id="ARBA00022989"/>
    </source>
</evidence>
<accession>A0A6G7PVS1</accession>
<comment type="subcellular location">
    <subcellularLocation>
        <location evidence="1">Cell membrane</location>
        <topology evidence="1">Multi-pass membrane protein</topology>
    </subcellularLocation>
</comment>
<comment type="similarity">
    <text evidence="2">Belongs to the MreD family.</text>
</comment>
<evidence type="ECO:0000313" key="9">
    <source>
        <dbReference type="Proteomes" id="UP000502179"/>
    </source>
</evidence>
<dbReference type="KEGG" id="tav:G4V39_05680"/>
<keyword evidence="7" id="KW-0472">Membrane</keyword>
<evidence type="ECO:0000256" key="1">
    <source>
        <dbReference type="ARBA" id="ARBA00004651"/>
    </source>
</evidence>
<evidence type="ECO:0000256" key="7">
    <source>
        <dbReference type="ARBA" id="ARBA00023136"/>
    </source>
</evidence>
<keyword evidence="5" id="KW-0133">Cell shape</keyword>
<gene>
    <name evidence="8" type="primary">mreD</name>
    <name evidence="8" type="ORF">G4V39_05680</name>
</gene>
<evidence type="ECO:0000256" key="4">
    <source>
        <dbReference type="ARBA" id="ARBA00022692"/>
    </source>
</evidence>
<keyword evidence="4" id="KW-0812">Transmembrane</keyword>
<dbReference type="AlphaFoldDB" id="A0A6G7PVS1"/>
<dbReference type="Proteomes" id="UP000502179">
    <property type="component" value="Chromosome"/>
</dbReference>
<keyword evidence="6" id="KW-1133">Transmembrane helix</keyword>
<dbReference type="NCBIfam" id="TIGR03426">
    <property type="entry name" value="shape_MreD"/>
    <property type="match status" value="1"/>
</dbReference>
<evidence type="ECO:0000256" key="2">
    <source>
        <dbReference type="ARBA" id="ARBA00007776"/>
    </source>
</evidence>
<dbReference type="GO" id="GO:0008360">
    <property type="term" value="P:regulation of cell shape"/>
    <property type="evidence" value="ECO:0007669"/>
    <property type="project" value="UniProtKB-KW"/>
</dbReference>
<protein>
    <submittedName>
        <fullName evidence="8">Rod shape-determining protein MreD</fullName>
    </submittedName>
</protein>
<evidence type="ECO:0000256" key="3">
    <source>
        <dbReference type="ARBA" id="ARBA00022475"/>
    </source>
</evidence>
<proteinExistence type="inferred from homology"/>
<name>A0A6G7PVS1_9BACT</name>
<evidence type="ECO:0000313" key="8">
    <source>
        <dbReference type="EMBL" id="QIJ71784.1"/>
    </source>
</evidence>
<dbReference type="GO" id="GO:0005886">
    <property type="term" value="C:plasma membrane"/>
    <property type="evidence" value="ECO:0007669"/>
    <property type="project" value="UniProtKB-SubCell"/>
</dbReference>
<keyword evidence="3" id="KW-1003">Cell membrane</keyword>
<reference evidence="8 9" key="1">
    <citation type="submission" date="2020-02" db="EMBL/GenBank/DDBJ databases">
        <title>Genome analysis of Thermosulfuriphilus ammonigenes ST65T, an anaerobic thermophilic chemolithoautotrophic bacterium isolated from a deep-sea hydrothermal vent.</title>
        <authorList>
            <person name="Slobodkina G."/>
            <person name="Allioux M."/>
            <person name="Merkel A."/>
            <person name="Alain K."/>
            <person name="Jebbar M."/>
            <person name="Slobodkin A."/>
        </authorList>
    </citation>
    <scope>NUCLEOTIDE SEQUENCE [LARGE SCALE GENOMIC DNA]</scope>
    <source>
        <strain evidence="8 9">ST65</strain>
    </source>
</reference>